<evidence type="ECO:0000259" key="11">
    <source>
        <dbReference type="PROSITE" id="PS50262"/>
    </source>
</evidence>
<reference evidence="12" key="1">
    <citation type="submission" date="2022-01" db="EMBL/GenBank/DDBJ databases">
        <authorList>
            <person name="King R."/>
        </authorList>
    </citation>
    <scope>NUCLEOTIDE SEQUENCE</scope>
</reference>
<evidence type="ECO:0000256" key="1">
    <source>
        <dbReference type="ARBA" id="ARBA00004651"/>
    </source>
</evidence>
<protein>
    <recommendedName>
        <fullName evidence="11">G-protein coupled receptors family 1 profile domain-containing protein</fullName>
    </recommendedName>
</protein>
<dbReference type="GO" id="GO:0035237">
    <property type="term" value="F:corazonin receptor activity"/>
    <property type="evidence" value="ECO:0007669"/>
    <property type="project" value="TreeGrafter"/>
</dbReference>
<evidence type="ECO:0000256" key="4">
    <source>
        <dbReference type="ARBA" id="ARBA00022692"/>
    </source>
</evidence>
<comment type="subcellular location">
    <subcellularLocation>
        <location evidence="1">Cell membrane</location>
        <topology evidence="1">Multi-pass membrane protein</topology>
    </subcellularLocation>
</comment>
<evidence type="ECO:0000256" key="6">
    <source>
        <dbReference type="ARBA" id="ARBA00023040"/>
    </source>
</evidence>
<dbReference type="Gene3D" id="1.20.1070.10">
    <property type="entry name" value="Rhodopsin 7-helix transmembrane proteins"/>
    <property type="match status" value="1"/>
</dbReference>
<comment type="similarity">
    <text evidence="2">Belongs to the G-protein coupled receptor 1 family.</text>
</comment>
<feature type="domain" description="G-protein coupled receptors family 1 profile" evidence="11">
    <location>
        <begin position="1"/>
        <end position="261"/>
    </location>
</feature>
<evidence type="ECO:0000256" key="5">
    <source>
        <dbReference type="ARBA" id="ARBA00022989"/>
    </source>
</evidence>
<keyword evidence="7 10" id="KW-0472">Membrane</keyword>
<dbReference type="AlphaFoldDB" id="A0A9N9TXA7"/>
<feature type="transmembrane region" description="Helical" evidence="10">
    <location>
        <begin position="94"/>
        <end position="114"/>
    </location>
</feature>
<evidence type="ECO:0000256" key="10">
    <source>
        <dbReference type="SAM" id="Phobius"/>
    </source>
</evidence>
<dbReference type="PRINTS" id="PR00237">
    <property type="entry name" value="GPCRRHODOPSN"/>
</dbReference>
<evidence type="ECO:0000256" key="9">
    <source>
        <dbReference type="ARBA" id="ARBA00023224"/>
    </source>
</evidence>
<dbReference type="PANTHER" id="PTHR24230:SF141">
    <property type="entry name" value="G-PROTEIN COUPLED RECEPTORS FAMILY 1 PROFILE DOMAIN-CONTAINING PROTEIN"/>
    <property type="match status" value="1"/>
</dbReference>
<dbReference type="GO" id="GO:0005886">
    <property type="term" value="C:plasma membrane"/>
    <property type="evidence" value="ECO:0007669"/>
    <property type="project" value="UniProtKB-SubCell"/>
</dbReference>
<feature type="transmembrane region" description="Helical" evidence="10">
    <location>
        <begin position="209"/>
        <end position="226"/>
    </location>
</feature>
<dbReference type="Proteomes" id="UP001153712">
    <property type="component" value="Chromosome 7"/>
</dbReference>
<organism evidence="12 13">
    <name type="scientific">Phyllotreta striolata</name>
    <name type="common">Striped flea beetle</name>
    <name type="synonym">Crioceris striolata</name>
    <dbReference type="NCBI Taxonomy" id="444603"/>
    <lineage>
        <taxon>Eukaryota</taxon>
        <taxon>Metazoa</taxon>
        <taxon>Ecdysozoa</taxon>
        <taxon>Arthropoda</taxon>
        <taxon>Hexapoda</taxon>
        <taxon>Insecta</taxon>
        <taxon>Pterygota</taxon>
        <taxon>Neoptera</taxon>
        <taxon>Endopterygota</taxon>
        <taxon>Coleoptera</taxon>
        <taxon>Polyphaga</taxon>
        <taxon>Cucujiformia</taxon>
        <taxon>Chrysomeloidea</taxon>
        <taxon>Chrysomelidae</taxon>
        <taxon>Galerucinae</taxon>
        <taxon>Alticini</taxon>
        <taxon>Phyllotreta</taxon>
    </lineage>
</organism>
<evidence type="ECO:0000256" key="2">
    <source>
        <dbReference type="ARBA" id="ARBA00010663"/>
    </source>
</evidence>
<name>A0A9N9TXA7_PHYSR</name>
<evidence type="ECO:0000256" key="8">
    <source>
        <dbReference type="ARBA" id="ARBA00023170"/>
    </source>
</evidence>
<accession>A0A9N9TXA7</accession>
<keyword evidence="8" id="KW-0675">Receptor</keyword>
<evidence type="ECO:0000313" key="13">
    <source>
        <dbReference type="Proteomes" id="UP001153712"/>
    </source>
</evidence>
<dbReference type="FunFam" id="1.20.1070.10:FF:000354">
    <property type="entry name" value="5-hydroxytryptamine receptor 1A"/>
    <property type="match status" value="1"/>
</dbReference>
<gene>
    <name evidence="12" type="ORF">PHYEVI_LOCUS10350</name>
</gene>
<dbReference type="SUPFAM" id="SSF81321">
    <property type="entry name" value="Family A G protein-coupled receptor-like"/>
    <property type="match status" value="1"/>
</dbReference>
<dbReference type="Pfam" id="PF00001">
    <property type="entry name" value="7tm_1"/>
    <property type="match status" value="1"/>
</dbReference>
<proteinExistence type="inferred from homology"/>
<dbReference type="PANTHER" id="PTHR24230">
    <property type="entry name" value="G-PROTEIN COUPLED RECEPTOR"/>
    <property type="match status" value="1"/>
</dbReference>
<dbReference type="InterPro" id="IPR017452">
    <property type="entry name" value="GPCR_Rhodpsn_7TM"/>
</dbReference>
<dbReference type="CDD" id="cd00637">
    <property type="entry name" value="7tm_classA_rhodopsin-like"/>
    <property type="match status" value="1"/>
</dbReference>
<keyword evidence="3" id="KW-1003">Cell membrane</keyword>
<keyword evidence="13" id="KW-1185">Reference proteome</keyword>
<dbReference type="InterPro" id="IPR000276">
    <property type="entry name" value="GPCR_Rhodpsn"/>
</dbReference>
<evidence type="ECO:0000256" key="3">
    <source>
        <dbReference type="ARBA" id="ARBA00022475"/>
    </source>
</evidence>
<dbReference type="PROSITE" id="PS50262">
    <property type="entry name" value="G_PROTEIN_RECEP_F1_2"/>
    <property type="match status" value="1"/>
</dbReference>
<keyword evidence="9" id="KW-0807">Transducer</keyword>
<evidence type="ECO:0000256" key="7">
    <source>
        <dbReference type="ARBA" id="ARBA00023136"/>
    </source>
</evidence>
<feature type="transmembrane region" description="Helical" evidence="10">
    <location>
        <begin position="246"/>
        <end position="264"/>
    </location>
</feature>
<keyword evidence="6" id="KW-0297">G-protein coupled receptor</keyword>
<dbReference type="OrthoDB" id="9615015at2759"/>
<dbReference type="EMBL" id="OU900100">
    <property type="protein sequence ID" value="CAG9864093.1"/>
    <property type="molecule type" value="Genomic_DNA"/>
</dbReference>
<sequence>MTNIVGAKWTTPRYLLTSLASNDFAMGLFVTPFAIVPSLRHCWPYGELVCQIQALLRGAISQQSAVILICMAMDRYICMLYPARYHKHSSKKGCVALISMTWVMSVALFSVLVLPRGGFYFNPTGMVACEPFYSRASVRILAACGFYFPTTMILMYCYGSAFHVNKLRLRRSAGGSRASGRHREDYEGCSSTEKLITQERRLSTTASRTMAAMSLGFIVLVTPWTIQEVVAACTGTRAPAALDFLATWMALSNSFWNPFLYWLLNNHFRRISREMLFNKFLCRKSKDQKQEDTFRGFQHQPHCCSNMEPGHTQGCDFDGLSEKYWGEILERTLSSNSLHALPRSYAHPSCPEPSCNGPQEMRVFEAPIPDL</sequence>
<keyword evidence="4 10" id="KW-0812">Transmembrane</keyword>
<feature type="transmembrane region" description="Helical" evidence="10">
    <location>
        <begin position="140"/>
        <end position="161"/>
    </location>
</feature>
<evidence type="ECO:0000313" key="12">
    <source>
        <dbReference type="EMBL" id="CAG9864093.1"/>
    </source>
</evidence>
<keyword evidence="5 10" id="KW-1133">Transmembrane helix</keyword>